<accession>A0ABT9D518</accession>
<gene>
    <name evidence="2" type="ORF">OC701_01225</name>
</gene>
<evidence type="ECO:0000313" key="3">
    <source>
        <dbReference type="Proteomes" id="UP001170683"/>
    </source>
</evidence>
<keyword evidence="1" id="KW-0472">Membrane</keyword>
<keyword evidence="3" id="KW-1185">Reference proteome</keyword>
<organism evidence="2 3">
    <name type="scientific">Candidatus Phytoplasma bonamiae</name>
    <dbReference type="NCBI Taxonomy" id="2982626"/>
    <lineage>
        <taxon>Bacteria</taxon>
        <taxon>Bacillati</taxon>
        <taxon>Mycoplasmatota</taxon>
        <taxon>Mollicutes</taxon>
        <taxon>Acholeplasmatales</taxon>
        <taxon>Acholeplasmataceae</taxon>
        <taxon>Candidatus Phytoplasma</taxon>
        <taxon>16SrII (Peanut WB group)</taxon>
    </lineage>
</organism>
<feature type="transmembrane region" description="Helical" evidence="1">
    <location>
        <begin position="44"/>
        <end position="62"/>
    </location>
</feature>
<name>A0ABT9D518_9MOLU</name>
<proteinExistence type="predicted"/>
<keyword evidence="1" id="KW-0812">Transmembrane</keyword>
<sequence>MEIKIYYRFVSSEDNFFKLNYLFYGIINNKIIIFLTIFRFLFKLVIVIFKIVNLLKFVLIIVTGTRLD</sequence>
<evidence type="ECO:0000256" key="1">
    <source>
        <dbReference type="SAM" id="Phobius"/>
    </source>
</evidence>
<dbReference type="Proteomes" id="UP001170683">
    <property type="component" value="Unassembled WGS sequence"/>
</dbReference>
<comment type="caution">
    <text evidence="2">The sequence shown here is derived from an EMBL/GenBank/DDBJ whole genome shotgun (WGS) entry which is preliminary data.</text>
</comment>
<feature type="transmembrane region" description="Helical" evidence="1">
    <location>
        <begin position="21"/>
        <end position="38"/>
    </location>
</feature>
<keyword evidence="1" id="KW-1133">Transmembrane helix</keyword>
<dbReference type="RefSeq" id="WP_304514294.1">
    <property type="nucleotide sequence ID" value="NZ_JAOSIQ010000008.1"/>
</dbReference>
<protein>
    <submittedName>
        <fullName evidence="2">Uncharacterized protein</fullName>
    </submittedName>
</protein>
<dbReference type="EMBL" id="JAOSIQ010000008">
    <property type="protein sequence ID" value="MDO8064092.1"/>
    <property type="molecule type" value="Genomic_DNA"/>
</dbReference>
<reference evidence="2 3" key="1">
    <citation type="journal article" date="2023" name="Int. J. Syst. Evol. Microbiol.">
        <title>The observation of taxonomic boundaries for the 16SrII and 16SrXXV phytoplasmas using genome-based delimitation.</title>
        <authorList>
            <person name="Rodrigues Jardim B."/>
            <person name="Tran-Nguyen L.T.T."/>
            <person name="Gambley C."/>
            <person name="Al-Sadi A.M."/>
            <person name="Al-Subhi A.M."/>
            <person name="Foissac X."/>
            <person name="Salar P."/>
            <person name="Cai H."/>
            <person name="Yang J.Y."/>
            <person name="Davis R."/>
            <person name="Jones L."/>
            <person name="Rodoni B."/>
            <person name="Constable F.E."/>
        </authorList>
    </citation>
    <scope>NUCLEOTIDE SEQUENCE [LARGE SCALE GENOMIC DNA]</scope>
    <source>
        <strain evidence="2">BAWM-225</strain>
    </source>
</reference>
<evidence type="ECO:0000313" key="2">
    <source>
        <dbReference type="EMBL" id="MDO8064092.1"/>
    </source>
</evidence>